<evidence type="ECO:0000313" key="2">
    <source>
        <dbReference type="Proteomes" id="UP000323733"/>
    </source>
</evidence>
<dbReference type="GeneID" id="58788076"/>
<protein>
    <submittedName>
        <fullName evidence="1">Uncharacterized protein</fullName>
    </submittedName>
</protein>
<dbReference type="RefSeq" id="WP_156149740.1">
    <property type="nucleotide sequence ID" value="NZ_FPAO01000001.1"/>
</dbReference>
<dbReference type="AlphaFoldDB" id="A0A1I6X1M1"/>
<accession>A0A1I6X1M1</accession>
<name>A0A1I6X1M1_METTE</name>
<organism evidence="1 2">
    <name type="scientific">Methanosarcina thermophila</name>
    <dbReference type="NCBI Taxonomy" id="2210"/>
    <lineage>
        <taxon>Archaea</taxon>
        <taxon>Methanobacteriati</taxon>
        <taxon>Methanobacteriota</taxon>
        <taxon>Stenosarchaea group</taxon>
        <taxon>Methanomicrobia</taxon>
        <taxon>Methanosarcinales</taxon>
        <taxon>Methanosarcinaceae</taxon>
        <taxon>Methanosarcina</taxon>
    </lineage>
</organism>
<sequence length="53" mass="6020">MRADEKFKEIENVLSHRAYTELVLSPDFTHYKILQELSANSALLLADTACPLL</sequence>
<proteinExistence type="predicted"/>
<gene>
    <name evidence="1" type="ORF">SAMN02910340_00049</name>
</gene>
<reference evidence="1 2" key="1">
    <citation type="submission" date="2016-10" db="EMBL/GenBank/DDBJ databases">
        <authorList>
            <person name="Varghese N."/>
            <person name="Submissions S."/>
        </authorList>
    </citation>
    <scope>NUCLEOTIDE SEQUENCE [LARGE SCALE GENOMIC DNA]</scope>
    <source>
        <strain evidence="1 2">DSM 11855</strain>
    </source>
</reference>
<evidence type="ECO:0000313" key="1">
    <source>
        <dbReference type="EMBL" id="SFT32119.1"/>
    </source>
</evidence>
<dbReference type="Proteomes" id="UP000323733">
    <property type="component" value="Unassembled WGS sequence"/>
</dbReference>
<keyword evidence="2" id="KW-1185">Reference proteome</keyword>
<dbReference type="EMBL" id="FPAO01000001">
    <property type="protein sequence ID" value="SFT32119.1"/>
    <property type="molecule type" value="Genomic_DNA"/>
</dbReference>